<feature type="transmembrane region" description="Helical" evidence="8">
    <location>
        <begin position="47"/>
        <end position="65"/>
    </location>
</feature>
<dbReference type="PANTHER" id="PTHR48023:SF4">
    <property type="entry name" value="D-XYLOSE-PROTON SYMPORTER-LIKE 2"/>
    <property type="match status" value="1"/>
</dbReference>
<organism evidence="10 11">
    <name type="scientific">Diploptera punctata</name>
    <name type="common">Pacific beetle cockroach</name>
    <dbReference type="NCBI Taxonomy" id="6984"/>
    <lineage>
        <taxon>Eukaryota</taxon>
        <taxon>Metazoa</taxon>
        <taxon>Ecdysozoa</taxon>
        <taxon>Arthropoda</taxon>
        <taxon>Hexapoda</taxon>
        <taxon>Insecta</taxon>
        <taxon>Pterygota</taxon>
        <taxon>Neoptera</taxon>
        <taxon>Polyneoptera</taxon>
        <taxon>Dictyoptera</taxon>
        <taxon>Blattodea</taxon>
        <taxon>Blaberoidea</taxon>
        <taxon>Blaberidae</taxon>
        <taxon>Diplopterinae</taxon>
        <taxon>Diploptera</taxon>
    </lineage>
</organism>
<sequence>MSDEEDTTILLGEKCQDIEKLNTKLVIRQPVCVSDKNVIGSSPKSHVILLLTSFVAALGGLAFGYDMGIGSNMVPLIRETFGLNCSEQEVITSVWLIGAMIASFVGGIIIDGCGRRWAIICSALLLILGSIISSLANSFPFLLCGRLLSGFACALSITSQCIYAAEVSEAASRGCAIMLYHLGVAVGLLLSSIAGTGDDIRWQVVIWLSAIPAVLQGLLVLFFLPYSAHFKLLQLSQSMHKSPSACWSLGNLGEMVVLGLGLVLLQQLSGRSAVLFYAPRVFVMVGVCPDASFTVAAIILNIIKVGAVSLSLCIVDKMGRRPCIIIGATCMMTSIALLGLISSLETSSVTQPLSYLESCTNIDLSETIPVLPPDNIHYKAGRSMPSTLLPTDVPPPFPLLPTPVSLVAEELEASPWCPVSTETSLSPVLRYMALFAVICFEIAFSFGIGPITWLLLSEMFSCFCQGKSCGTDISFALDNGLAYTI</sequence>
<evidence type="ECO:0000313" key="10">
    <source>
        <dbReference type="EMBL" id="KAJ9582633.1"/>
    </source>
</evidence>
<dbReference type="InterPro" id="IPR005828">
    <property type="entry name" value="MFS_sugar_transport-like"/>
</dbReference>
<dbReference type="GO" id="GO:1904659">
    <property type="term" value="P:D-glucose transmembrane transport"/>
    <property type="evidence" value="ECO:0007669"/>
    <property type="project" value="TreeGrafter"/>
</dbReference>
<dbReference type="Gene3D" id="1.20.1250.20">
    <property type="entry name" value="MFS general substrate transporter like domains"/>
    <property type="match status" value="3"/>
</dbReference>
<comment type="similarity">
    <text evidence="3">Belongs to the major facilitator superfamily. Sugar transporter (TC 2.A.1.1) family. Glucose transporter subfamily.</text>
</comment>
<keyword evidence="4" id="KW-0813">Transport</keyword>
<dbReference type="InterPro" id="IPR050820">
    <property type="entry name" value="MFS_Sugar_Transporter"/>
</dbReference>
<evidence type="ECO:0000256" key="6">
    <source>
        <dbReference type="ARBA" id="ARBA00022989"/>
    </source>
</evidence>
<feature type="transmembrane region" description="Helical" evidence="8">
    <location>
        <begin position="324"/>
        <end position="344"/>
    </location>
</feature>
<feature type="domain" description="Major facilitator superfamily (MFS) profile" evidence="9">
    <location>
        <begin position="52"/>
        <end position="485"/>
    </location>
</feature>
<dbReference type="GO" id="GO:0016020">
    <property type="term" value="C:membrane"/>
    <property type="evidence" value="ECO:0007669"/>
    <property type="project" value="UniProtKB-SubCell"/>
</dbReference>
<dbReference type="InterPro" id="IPR020846">
    <property type="entry name" value="MFS_dom"/>
</dbReference>
<keyword evidence="6 8" id="KW-1133">Transmembrane helix</keyword>
<dbReference type="PRINTS" id="PR00171">
    <property type="entry name" value="SUGRTRNSPORT"/>
</dbReference>
<dbReference type="GO" id="GO:0022857">
    <property type="term" value="F:transmembrane transporter activity"/>
    <property type="evidence" value="ECO:0007669"/>
    <property type="project" value="InterPro"/>
</dbReference>
<feature type="transmembrane region" description="Helical" evidence="8">
    <location>
        <begin position="177"/>
        <end position="194"/>
    </location>
</feature>
<dbReference type="SUPFAM" id="SSF103473">
    <property type="entry name" value="MFS general substrate transporter"/>
    <property type="match status" value="1"/>
</dbReference>
<feature type="transmembrane region" description="Helical" evidence="8">
    <location>
        <begin position="90"/>
        <end position="110"/>
    </location>
</feature>
<dbReference type="PROSITE" id="PS00216">
    <property type="entry name" value="SUGAR_TRANSPORT_1"/>
    <property type="match status" value="1"/>
</dbReference>
<feature type="transmembrane region" description="Helical" evidence="8">
    <location>
        <begin position="117"/>
        <end position="135"/>
    </location>
</feature>
<dbReference type="InterPro" id="IPR005829">
    <property type="entry name" value="Sugar_transporter_CS"/>
</dbReference>
<dbReference type="AlphaFoldDB" id="A0AAD7ZLD6"/>
<evidence type="ECO:0000259" key="9">
    <source>
        <dbReference type="PROSITE" id="PS50850"/>
    </source>
</evidence>
<reference evidence="10" key="1">
    <citation type="journal article" date="2023" name="IScience">
        <title>Live-bearing cockroach genome reveals convergent evolutionary mechanisms linked to viviparity in insects and beyond.</title>
        <authorList>
            <person name="Fouks B."/>
            <person name="Harrison M.C."/>
            <person name="Mikhailova A.A."/>
            <person name="Marchal E."/>
            <person name="English S."/>
            <person name="Carruthers M."/>
            <person name="Jennings E.C."/>
            <person name="Chiamaka E.L."/>
            <person name="Frigard R.A."/>
            <person name="Pippel M."/>
            <person name="Attardo G.M."/>
            <person name="Benoit J.B."/>
            <person name="Bornberg-Bauer E."/>
            <person name="Tobe S.S."/>
        </authorList>
    </citation>
    <scope>NUCLEOTIDE SEQUENCE</scope>
    <source>
        <strain evidence="10">Stay&amp;Tobe</strain>
    </source>
</reference>
<evidence type="ECO:0000313" key="11">
    <source>
        <dbReference type="Proteomes" id="UP001233999"/>
    </source>
</evidence>
<dbReference type="Pfam" id="PF00083">
    <property type="entry name" value="Sugar_tr"/>
    <property type="match status" value="2"/>
</dbReference>
<accession>A0AAD7ZLD6</accession>
<gene>
    <name evidence="10" type="ORF">L9F63_023011</name>
</gene>
<name>A0AAD7ZLD6_DIPPU</name>
<protein>
    <recommendedName>
        <fullName evidence="9">Major facilitator superfamily (MFS) profile domain-containing protein</fullName>
    </recommendedName>
</protein>
<feature type="transmembrane region" description="Helical" evidence="8">
    <location>
        <begin position="147"/>
        <end position="165"/>
    </location>
</feature>
<evidence type="ECO:0000256" key="5">
    <source>
        <dbReference type="ARBA" id="ARBA00022692"/>
    </source>
</evidence>
<evidence type="ECO:0000256" key="1">
    <source>
        <dbReference type="ARBA" id="ARBA00000618"/>
    </source>
</evidence>
<dbReference type="InterPro" id="IPR003663">
    <property type="entry name" value="Sugar/inositol_transpt"/>
</dbReference>
<keyword evidence="5 8" id="KW-0812">Transmembrane</keyword>
<comment type="caution">
    <text evidence="10">The sequence shown here is derived from an EMBL/GenBank/DDBJ whole genome shotgun (WGS) entry which is preliminary data.</text>
</comment>
<comment type="catalytic activity">
    <reaction evidence="1">
        <text>D-glucose(out) = D-glucose(in)</text>
        <dbReference type="Rhea" id="RHEA:60376"/>
        <dbReference type="ChEBI" id="CHEBI:4167"/>
    </reaction>
</comment>
<proteinExistence type="inferred from homology"/>
<comment type="subcellular location">
    <subcellularLocation>
        <location evidence="2">Membrane</location>
        <topology evidence="2">Multi-pass membrane protein</topology>
    </subcellularLocation>
</comment>
<keyword evidence="7 8" id="KW-0472">Membrane</keyword>
<dbReference type="PROSITE" id="PS50850">
    <property type="entry name" value="MFS"/>
    <property type="match status" value="1"/>
</dbReference>
<dbReference type="EMBL" id="JASPKZ010007782">
    <property type="protein sequence ID" value="KAJ9582633.1"/>
    <property type="molecule type" value="Genomic_DNA"/>
</dbReference>
<evidence type="ECO:0000256" key="7">
    <source>
        <dbReference type="ARBA" id="ARBA00023136"/>
    </source>
</evidence>
<dbReference type="Proteomes" id="UP001233999">
    <property type="component" value="Unassembled WGS sequence"/>
</dbReference>
<evidence type="ECO:0000256" key="8">
    <source>
        <dbReference type="SAM" id="Phobius"/>
    </source>
</evidence>
<feature type="transmembrane region" description="Helical" evidence="8">
    <location>
        <begin position="200"/>
        <end position="224"/>
    </location>
</feature>
<keyword evidence="11" id="KW-1185">Reference proteome</keyword>
<feature type="transmembrane region" description="Helical" evidence="8">
    <location>
        <begin position="431"/>
        <end position="456"/>
    </location>
</feature>
<dbReference type="InterPro" id="IPR036259">
    <property type="entry name" value="MFS_trans_sf"/>
</dbReference>
<dbReference type="PANTHER" id="PTHR48023">
    <property type="entry name" value="D-XYLOSE-PROTON SYMPORTER-LIKE 2"/>
    <property type="match status" value="1"/>
</dbReference>
<evidence type="ECO:0000256" key="3">
    <source>
        <dbReference type="ARBA" id="ARBA00007004"/>
    </source>
</evidence>
<feature type="transmembrane region" description="Helical" evidence="8">
    <location>
        <begin position="245"/>
        <end position="265"/>
    </location>
</feature>
<feature type="non-terminal residue" evidence="10">
    <location>
        <position position="485"/>
    </location>
</feature>
<reference evidence="10" key="2">
    <citation type="submission" date="2023-05" db="EMBL/GenBank/DDBJ databases">
        <authorList>
            <person name="Fouks B."/>
        </authorList>
    </citation>
    <scope>NUCLEOTIDE SEQUENCE</scope>
    <source>
        <strain evidence="10">Stay&amp;Tobe</strain>
        <tissue evidence="10">Testes</tissue>
    </source>
</reference>
<evidence type="ECO:0000256" key="2">
    <source>
        <dbReference type="ARBA" id="ARBA00004141"/>
    </source>
</evidence>
<evidence type="ECO:0000256" key="4">
    <source>
        <dbReference type="ARBA" id="ARBA00022448"/>
    </source>
</evidence>